<dbReference type="PANTHER" id="PTHR46060">
    <property type="entry name" value="MARINER MOS1 TRANSPOSASE-LIKE PROTEIN"/>
    <property type="match status" value="1"/>
</dbReference>
<dbReference type="InterPro" id="IPR036397">
    <property type="entry name" value="RNaseH_sf"/>
</dbReference>
<dbReference type="AlphaFoldDB" id="A0A836EN96"/>
<name>A0A836EN96_9HYME</name>
<protein>
    <submittedName>
        <fullName evidence="1">MOS1T transposase</fullName>
    </submittedName>
</protein>
<reference evidence="1" key="1">
    <citation type="submission" date="2020-02" db="EMBL/GenBank/DDBJ databases">
        <title>Relaxed selection underlies rapid genomic changes in the transitions from sociality to social parasitism in ants.</title>
        <authorList>
            <person name="Bi X."/>
        </authorList>
    </citation>
    <scope>NUCLEOTIDE SEQUENCE</scope>
    <source>
        <strain evidence="1">BGI-DK2014c</strain>
        <tissue evidence="1">Whole body</tissue>
    </source>
</reference>
<dbReference type="CDD" id="cd10442">
    <property type="entry name" value="GIY-YIG_PLEs"/>
    <property type="match status" value="1"/>
</dbReference>
<dbReference type="GO" id="GO:0003676">
    <property type="term" value="F:nucleic acid binding"/>
    <property type="evidence" value="ECO:0007669"/>
    <property type="project" value="InterPro"/>
</dbReference>
<dbReference type="PANTHER" id="PTHR46060:SF1">
    <property type="entry name" value="MARINER MOS1 TRANSPOSASE-LIKE PROTEIN"/>
    <property type="match status" value="1"/>
</dbReference>
<dbReference type="Gene3D" id="1.10.10.10">
    <property type="entry name" value="Winged helix-like DNA-binding domain superfamily/Winged helix DNA-binding domain"/>
    <property type="match status" value="1"/>
</dbReference>
<accession>A0A836EN96</accession>
<evidence type="ECO:0000313" key="2">
    <source>
        <dbReference type="Proteomes" id="UP000668214"/>
    </source>
</evidence>
<sequence length="538" mass="63058">RSGAPKKFQDKELEQLLDEDPSQTLSELGKILQVDESTVSKRLKGLGMIQKQGHWVPYELKPRDVERRFGTCELLLQRQKRKGFLPVTVSNYYCEEIISNNIISSFYFRYMDDIVLALHKEKVEGVLELFNSYHERLRFTVDFGDENGINFLDVKLMRQKGSIIFDIYEKPTNSRRYLHYILNDPVMVILLNSTIKNRIKTLESRTNLDQNREENNNERDSNANSKKKFFMIPYLSKVSEKFKKLSHIHGFNIANKPMNKLNTFIKTGKDPLLKDDHCGVVYKINCLNCESSYVCQTKRKLKIRIKEHKVDIRQPISEISMVSRHHLNEMHELDWDNIRILDIEQSLMKRRISEMIHIKGQTSGINKQTTLDRSNVYRWYKMFSEGREDVNDEERAGRPSTSTTDENIDKVKKIVLANRRITVREVAEDLNISIGLYHSIFTNDLGMRTKIGFCTMITPLLTHSLVREFLAKNNTLMMPQLPYSPDLASCDFFLFPKLKRPMKGRYATIEEIKTASKEELNKITKNDFLKCFGDWKKR</sequence>
<organism evidence="1 2">
    <name type="scientific">Pseudoatta argentina</name>
    <dbReference type="NCBI Taxonomy" id="621737"/>
    <lineage>
        <taxon>Eukaryota</taxon>
        <taxon>Metazoa</taxon>
        <taxon>Ecdysozoa</taxon>
        <taxon>Arthropoda</taxon>
        <taxon>Hexapoda</taxon>
        <taxon>Insecta</taxon>
        <taxon>Pterygota</taxon>
        <taxon>Neoptera</taxon>
        <taxon>Endopterygota</taxon>
        <taxon>Hymenoptera</taxon>
        <taxon>Apocrita</taxon>
        <taxon>Aculeata</taxon>
        <taxon>Formicoidea</taxon>
        <taxon>Formicidae</taxon>
        <taxon>Myrmicinae</taxon>
        <taxon>Pseudoatta</taxon>
    </lineage>
</organism>
<dbReference type="InterPro" id="IPR036388">
    <property type="entry name" value="WH-like_DNA-bd_sf"/>
</dbReference>
<keyword evidence="2" id="KW-1185">Reference proteome</keyword>
<feature type="non-terminal residue" evidence="1">
    <location>
        <position position="1"/>
    </location>
</feature>
<feature type="non-terminal residue" evidence="1">
    <location>
        <position position="538"/>
    </location>
</feature>
<dbReference type="Proteomes" id="UP000668214">
    <property type="component" value="Unassembled WGS sequence"/>
</dbReference>
<dbReference type="InterPro" id="IPR052709">
    <property type="entry name" value="Transposase-MT_Hybrid"/>
</dbReference>
<proteinExistence type="predicted"/>
<dbReference type="Gene3D" id="3.30.420.10">
    <property type="entry name" value="Ribonuclease H-like superfamily/Ribonuclease H"/>
    <property type="match status" value="1"/>
</dbReference>
<evidence type="ECO:0000313" key="1">
    <source>
        <dbReference type="EMBL" id="KAG5317259.1"/>
    </source>
</evidence>
<dbReference type="EMBL" id="JAANIA010002149">
    <property type="protein sequence ID" value="KAG5317259.1"/>
    <property type="molecule type" value="Genomic_DNA"/>
</dbReference>
<gene>
    <name evidence="1" type="ORF">G6Z78_0008680</name>
</gene>
<comment type="caution">
    <text evidence="1">The sequence shown here is derived from an EMBL/GenBank/DDBJ whole genome shotgun (WGS) entry which is preliminary data.</text>
</comment>